<reference evidence="3 4" key="1">
    <citation type="submission" date="2019-04" db="EMBL/GenBank/DDBJ databases">
        <title>Comparative genomics and transcriptomics to analyze fruiting body development in filamentous ascomycetes.</title>
        <authorList>
            <consortium name="DOE Joint Genome Institute"/>
            <person name="Lutkenhaus R."/>
            <person name="Traeger S."/>
            <person name="Breuer J."/>
            <person name="Kuo A."/>
            <person name="Lipzen A."/>
            <person name="Pangilinan J."/>
            <person name="Dilworth D."/>
            <person name="Sandor L."/>
            <person name="Poggeler S."/>
            <person name="Barry K."/>
            <person name="Grigoriev I.V."/>
            <person name="Nowrousian M."/>
        </authorList>
    </citation>
    <scope>NUCLEOTIDE SEQUENCE [LARGE SCALE GENOMIC DNA]</scope>
    <source>
        <strain evidence="3 4">CBS 389.68</strain>
    </source>
</reference>
<dbReference type="InParanoid" id="A0A4S2MQ45"/>
<accession>A0A4S2MQ45</accession>
<gene>
    <name evidence="3" type="ORF">EX30DRAFT_342501</name>
</gene>
<proteinExistence type="predicted"/>
<evidence type="ECO:0000313" key="4">
    <source>
        <dbReference type="Proteomes" id="UP000298138"/>
    </source>
</evidence>
<name>A0A4S2MQ45_9PEZI</name>
<protein>
    <submittedName>
        <fullName evidence="3">Uncharacterized protein</fullName>
    </submittedName>
</protein>
<keyword evidence="1" id="KW-0378">Hydrolase</keyword>
<feature type="region of interest" description="Disordered" evidence="2">
    <location>
        <begin position="82"/>
        <end position="130"/>
    </location>
</feature>
<feature type="compositionally biased region" description="Polar residues" evidence="2">
    <location>
        <begin position="84"/>
        <end position="99"/>
    </location>
</feature>
<evidence type="ECO:0000256" key="2">
    <source>
        <dbReference type="SAM" id="MobiDB-lite"/>
    </source>
</evidence>
<dbReference type="InterPro" id="IPR001261">
    <property type="entry name" value="ArgE/DapE_CS"/>
</dbReference>
<dbReference type="AlphaFoldDB" id="A0A4S2MQ45"/>
<evidence type="ECO:0000313" key="3">
    <source>
        <dbReference type="EMBL" id="TGZ79205.1"/>
    </source>
</evidence>
<dbReference type="EMBL" id="ML220133">
    <property type="protein sequence ID" value="TGZ79205.1"/>
    <property type="molecule type" value="Genomic_DNA"/>
</dbReference>
<feature type="compositionally biased region" description="Pro residues" evidence="2">
    <location>
        <begin position="28"/>
        <end position="64"/>
    </location>
</feature>
<sequence>MLDPCTYRHHQPPRIWRGVESRANSHIPTPPSPTPPSPTPPSPTPPSPTPPSPTPPSPTPPARIPPRTIFLSIPLVGIIAHCDTTPQPDSTRSYSSYRVSDSARRHPGPPLPSQRQHTSSQRQEPHPIQRLHQQHASIFHYSTSPSPSFSTRLNPHPPPRISSPPSHMILHLLPPLIPSTATATIIIVHYPPQPKPSKKAHDIKGYKATTATTADQVRYSNSM</sequence>
<evidence type="ECO:0000256" key="1">
    <source>
        <dbReference type="ARBA" id="ARBA00022801"/>
    </source>
</evidence>
<feature type="compositionally biased region" description="Polar residues" evidence="2">
    <location>
        <begin position="113"/>
        <end position="122"/>
    </location>
</feature>
<keyword evidence="4" id="KW-1185">Reference proteome</keyword>
<dbReference type="PROSITE" id="PS00758">
    <property type="entry name" value="ARGE_DAPE_CPG2_1"/>
    <property type="match status" value="1"/>
</dbReference>
<feature type="region of interest" description="Disordered" evidence="2">
    <location>
        <begin position="1"/>
        <end position="66"/>
    </location>
</feature>
<organism evidence="3 4">
    <name type="scientific">Ascodesmis nigricans</name>
    <dbReference type="NCBI Taxonomy" id="341454"/>
    <lineage>
        <taxon>Eukaryota</taxon>
        <taxon>Fungi</taxon>
        <taxon>Dikarya</taxon>
        <taxon>Ascomycota</taxon>
        <taxon>Pezizomycotina</taxon>
        <taxon>Pezizomycetes</taxon>
        <taxon>Pezizales</taxon>
        <taxon>Ascodesmidaceae</taxon>
        <taxon>Ascodesmis</taxon>
    </lineage>
</organism>
<dbReference type="Proteomes" id="UP000298138">
    <property type="component" value="Unassembled WGS sequence"/>
</dbReference>